<reference evidence="5 6" key="1">
    <citation type="submission" date="2024-07" db="EMBL/GenBank/DDBJ databases">
        <title>Draft sequence of the Neodothiora populina.</title>
        <authorList>
            <person name="Drown D.D."/>
            <person name="Schuette U.S."/>
            <person name="Buechlein A.B."/>
            <person name="Rusch D.R."/>
            <person name="Winton L.W."/>
            <person name="Adams G.A."/>
        </authorList>
    </citation>
    <scope>NUCLEOTIDE SEQUENCE [LARGE SCALE GENOMIC DNA]</scope>
    <source>
        <strain evidence="5 6">CPC 39397</strain>
    </source>
</reference>
<dbReference type="Gene3D" id="3.30.559.30">
    <property type="entry name" value="Nonribosomal peptide synthetase, condensation domain"/>
    <property type="match status" value="5"/>
</dbReference>
<dbReference type="InterPro" id="IPR025110">
    <property type="entry name" value="AMP-bd_C"/>
</dbReference>
<dbReference type="Pfam" id="PF00550">
    <property type="entry name" value="PP-binding"/>
    <property type="match status" value="5"/>
</dbReference>
<feature type="domain" description="Carrier" evidence="4">
    <location>
        <begin position="811"/>
        <end position="885"/>
    </location>
</feature>
<dbReference type="PROSITE" id="PS00455">
    <property type="entry name" value="AMP_BINDING"/>
    <property type="match status" value="3"/>
</dbReference>
<accession>A0ABR3PJL2</accession>
<organism evidence="5 6">
    <name type="scientific">Neodothiora populina</name>
    <dbReference type="NCBI Taxonomy" id="2781224"/>
    <lineage>
        <taxon>Eukaryota</taxon>
        <taxon>Fungi</taxon>
        <taxon>Dikarya</taxon>
        <taxon>Ascomycota</taxon>
        <taxon>Pezizomycotina</taxon>
        <taxon>Dothideomycetes</taxon>
        <taxon>Dothideomycetidae</taxon>
        <taxon>Dothideales</taxon>
        <taxon>Dothioraceae</taxon>
        <taxon>Neodothiora</taxon>
    </lineage>
</organism>
<dbReference type="Gene3D" id="3.40.50.12780">
    <property type="entry name" value="N-terminal domain of ligase-like"/>
    <property type="match status" value="3"/>
</dbReference>
<dbReference type="Gene3D" id="3.30.300.30">
    <property type="match status" value="3"/>
</dbReference>
<feature type="domain" description="Carrier" evidence="4">
    <location>
        <begin position="4119"/>
        <end position="4192"/>
    </location>
</feature>
<dbReference type="SUPFAM" id="SSF56801">
    <property type="entry name" value="Acetyl-CoA synthetase-like"/>
    <property type="match status" value="3"/>
</dbReference>
<evidence type="ECO:0000256" key="2">
    <source>
        <dbReference type="ARBA" id="ARBA00022553"/>
    </source>
</evidence>
<evidence type="ECO:0000256" key="3">
    <source>
        <dbReference type="ARBA" id="ARBA00022598"/>
    </source>
</evidence>
<protein>
    <recommendedName>
        <fullName evidence="4">Carrier domain-containing protein</fullName>
    </recommendedName>
</protein>
<evidence type="ECO:0000259" key="4">
    <source>
        <dbReference type="PROSITE" id="PS50075"/>
    </source>
</evidence>
<gene>
    <name evidence="5" type="ORF">AAFC00_005049</name>
</gene>
<dbReference type="InterPro" id="IPR036736">
    <property type="entry name" value="ACP-like_sf"/>
</dbReference>
<keyword evidence="3" id="KW-0436">Ligase</keyword>
<dbReference type="InterPro" id="IPR020845">
    <property type="entry name" value="AMP-binding_CS"/>
</dbReference>
<dbReference type="InterPro" id="IPR010071">
    <property type="entry name" value="AA_adenyl_dom"/>
</dbReference>
<dbReference type="Pfam" id="PF00668">
    <property type="entry name" value="Condensation"/>
    <property type="match status" value="5"/>
</dbReference>
<feature type="domain" description="Carrier" evidence="4">
    <location>
        <begin position="3567"/>
        <end position="3643"/>
    </location>
</feature>
<dbReference type="InterPro" id="IPR001242">
    <property type="entry name" value="Condensation_dom"/>
</dbReference>
<dbReference type="RefSeq" id="XP_069202603.1">
    <property type="nucleotide sequence ID" value="XM_069344777.1"/>
</dbReference>
<dbReference type="PROSITE" id="PS50075">
    <property type="entry name" value="CARRIER"/>
    <property type="match status" value="5"/>
</dbReference>
<dbReference type="NCBIfam" id="TIGR01733">
    <property type="entry name" value="AA-adenyl-dom"/>
    <property type="match status" value="1"/>
</dbReference>
<dbReference type="CDD" id="cd05918">
    <property type="entry name" value="A_NRPS_SidN3_like"/>
    <property type="match status" value="1"/>
</dbReference>
<dbReference type="PANTHER" id="PTHR45527:SF2">
    <property type="entry name" value="FERRICROCIN SYNTHETASE (NONRIBOSOMAL PEPTIDE SIDEROPHORE SYNTHASE ) (EUROFUNG)"/>
    <property type="match status" value="1"/>
</dbReference>
<keyword evidence="1" id="KW-0596">Phosphopantetheine</keyword>
<dbReference type="InterPro" id="IPR000873">
    <property type="entry name" value="AMP-dep_synth/lig_dom"/>
</dbReference>
<dbReference type="EMBL" id="JBFMKM010000004">
    <property type="protein sequence ID" value="KAL1306330.1"/>
    <property type="molecule type" value="Genomic_DNA"/>
</dbReference>
<proteinExistence type="predicted"/>
<feature type="domain" description="Carrier" evidence="4">
    <location>
        <begin position="1916"/>
        <end position="1992"/>
    </location>
</feature>
<dbReference type="SUPFAM" id="SSF47336">
    <property type="entry name" value="ACP-like"/>
    <property type="match status" value="5"/>
</dbReference>
<dbReference type="InterPro" id="IPR045851">
    <property type="entry name" value="AMP-bd_C_sf"/>
</dbReference>
<dbReference type="InterPro" id="IPR020806">
    <property type="entry name" value="PKS_PP-bd"/>
</dbReference>
<dbReference type="InterPro" id="IPR042099">
    <property type="entry name" value="ANL_N_sf"/>
</dbReference>
<evidence type="ECO:0000313" key="5">
    <source>
        <dbReference type="EMBL" id="KAL1306330.1"/>
    </source>
</evidence>
<dbReference type="PANTHER" id="PTHR45527">
    <property type="entry name" value="NONRIBOSOMAL PEPTIDE SYNTHETASE"/>
    <property type="match status" value="1"/>
</dbReference>
<dbReference type="InterPro" id="IPR023213">
    <property type="entry name" value="CAT-like_dom_sf"/>
</dbReference>
<dbReference type="Pfam" id="PF00501">
    <property type="entry name" value="AMP-binding"/>
    <property type="match status" value="3"/>
</dbReference>
<dbReference type="PROSITE" id="PS00012">
    <property type="entry name" value="PHOSPHOPANTETHEINE"/>
    <property type="match status" value="1"/>
</dbReference>
<feature type="domain" description="Carrier" evidence="4">
    <location>
        <begin position="3020"/>
        <end position="3096"/>
    </location>
</feature>
<dbReference type="Gene3D" id="3.30.559.10">
    <property type="entry name" value="Chloramphenicol acetyltransferase-like domain"/>
    <property type="match status" value="5"/>
</dbReference>
<dbReference type="GeneID" id="95978749"/>
<dbReference type="SUPFAM" id="SSF52777">
    <property type="entry name" value="CoA-dependent acyltransferases"/>
    <property type="match status" value="10"/>
</dbReference>
<evidence type="ECO:0000256" key="1">
    <source>
        <dbReference type="ARBA" id="ARBA00022450"/>
    </source>
</evidence>
<keyword evidence="2" id="KW-0597">Phosphoprotein</keyword>
<dbReference type="NCBIfam" id="NF003417">
    <property type="entry name" value="PRK04813.1"/>
    <property type="match status" value="3"/>
</dbReference>
<dbReference type="InterPro" id="IPR009081">
    <property type="entry name" value="PP-bd_ACP"/>
</dbReference>
<name>A0ABR3PJL2_9PEZI</name>
<dbReference type="Pfam" id="PF13193">
    <property type="entry name" value="AMP-binding_C"/>
    <property type="match status" value="1"/>
</dbReference>
<evidence type="ECO:0000313" key="6">
    <source>
        <dbReference type="Proteomes" id="UP001562354"/>
    </source>
</evidence>
<comment type="caution">
    <text evidence="5">The sequence shown here is derived from an EMBL/GenBank/DDBJ whole genome shotgun (WGS) entry which is preliminary data.</text>
</comment>
<dbReference type="InterPro" id="IPR006162">
    <property type="entry name" value="Ppantetheine_attach_site"/>
</dbReference>
<sequence>MSSFSGFSSCTAFPDLDTLRAECRVTSLDATSSTDQARDVSRERLEYQFSTNESYPRSKDGVLQGFARFIGTLTSESEVSYQFAQRLGPHHTDKVYKIQAAISEGQAAAQIGGESLPCTIDLSEISIDQELADFGIELHADPDNFDTSATSLLLQSPFSVQYHATQLKLVLLYQQRLLESEAAEVLFNVLIYQISKTANRACANVRELSNDNLSVLNHPPLSRPPRIAQDLADSSEQNALLHAGFQRSASQYPDRPALDFLSSAESGTIGSNVTYTYSELDHLTTALALQLRECVTLRNNNDQIIVPAYMSQSPAFYVSWLATLKAGFAFCPLPVDAPSDHLQTIVEEVGAQLVLVDGPKLLAHPWDAWYADFDELPTSFDVARFIQSFDLSSNTPAFELPKVAETDLAYVMYTSGSTGRPKGVQISHISAACSIASHAKYISLAMSKRGFRWFQFAAPTFDPSIMEIYVTWTCGGTLCSAHRQLLLTDPELIVTKLSTTIMMATPSMATSLRPEKVPTLRNLWTMGEKLNTTVIQNFASDSPLRSRPPSPSSRPDKLSSLLNAYGPTEASINCTLVPEFSVDQRGSIIGYPLETASILVIDPANKIPTPVPIGFAGELAIGGPQVSMGYVNRPDQTAAAFVTSPQYGRLYRTGDKARVVRDRAGTLVVDFLGRLNTDQVKLSGRRVELGQIESALSTVSGVSDVVAVVHQHNPQGHGSEQVIACLVLNIEVESELLIADCQAAADRLLPKYMHPSRYHIIREMPRSRSGKTDRKALDRTINEEWTSTIVPHSLRKHEVTSSSQGSDVVPGSMLEKIMQCIAKVANTDVTTVTADTDLFSMGLDSLRAVRLLQELRNQDVHDLTVAHILKSRTPRSLADLCGMSSINSDVDESKVQQLLSVYSEKHAKYVSEQLDLRIEDIEVVLPTTATQSGMLASYHRSLAAGENKHYINHSVYYQRTGQDTSAVLQAWEDTLSRPMVLRTAFVAIDDHISPFAQCVIKRSSEATSSKILEYLDANDRDWDTIVSQACADAEASITLQRPPLTLSVISSSTRTAYVLSMFHGIFDGGSLELLMQDVADCVLSREHAQRTDIGTAVQRHFAYATETTAKYWNDVFSDFSPTPFPTLTATRVGTAARRAGCTEFVGKITLQKLQAASRAITASPLSLLQASWATVLLSYTGPTSDISFGSVVSDRLVQATASCVAPTFVTIPVRLSEDHKRGATNREVVAALTSANVNALPHLQIPLGGLTTIDGRLPYDTLLAFQSFDENAERNQIWSRVEYPSMENDFAIMVEVWPTESGFLRLRATWKQSHMDSGAAETMLRQLDDYINYICDRPDEPYSETRFAVRSELLSQTPVDASITLSRQQDLLHSAFENFAIQSPDNTALIFKQSLDDGEEASIEWSYGKLNTLADRLAEHLLATFGPAPGEPILLCMEKCPELYIAVLGILKAGSAWCPIDPYAPPARQQTVMKQTGSKLLITTGSTVKIDGDMLPSGIKMLDISMCQSALRAETPLTPPIVRSIAGPDDLAYLIFTSGTTGLPKGVPITHRSASTAMKALAAVIPSDVTGGTVRCMQFSQYTFDVFVQDLFYTWTLGGVVISSTREIMLQTFAELANATHATHAHLTPAFAATVPSSNLETLEVVTMIGEKLTESVANDYGVGRRAFNTYGPAEVTVVSTLTQFGDGGSDHSSSNVGVPLPSVGTYVLDDGHLVPQNGVGELALSGIQVSPGYWKNPEITKNKFVWNQKLEERVYLTGDIVRQLSDGTLDFIGRNDDLVKLGGIRVELGEITFFLRDAHPSVERVEVLNCKRQDESGTSVVAFLACPSLGDATRSNEPVTSDAAAEVARAVAEHARNVLPGYMVPSLFVVVPKIPQTASAKVDRSSLTRAYHAVDVAVWEETVSSDSGAEDSEVLQWLTDNKGIVEVASQVSGIPVRSIKPTSSLPALGIDSIRAIRLVPKINSLGYSLSIAEALKCRNLADLVRLANAETVTSRNATHALQSFNKRLHAQVKQHVSDINFNVMPTTILQESLLSETLKEPCAYWSTHLFALSAEVDLHELRAAWKSVAVRNESLRVGFLPKAFLSPDSSGGSSWVQIAYAKASVDWKEHDAYSDVKLVTGARMKEIASRHHQSLFKHPLWALDIFGRDSERTMMLTIHHSIYDGPSLEMIAADVKAEYNGLGSARRHQLRDALAVDSTLDADRTETVNFWKKSLEDLDDETSLEQMANDDQQLTHRTTVLRLTVTLSKLRAAAQEMGCSSFVTILRTAWGLLLTELLETAQALYAEVMSLRIVDDKLENIVGPMLNVVPILFGREPTVLETIVRQDQFVKSAWQHRNIRPSTIKGVLNRPTSKHLYPAMFAFHPNTNASPQDPSELWQSLGDAHDIVVEHPIACNIWQDSDSHPLVELSIADQLVTEEQQNILLRGLDAIINAMIDQTHCKISSLSEFFPSDIVSVSAINHDTKCPIEAHPTSWIEHWAHTNPEWEAIEIATSIELEETRTDVWTFHQLNNEANRVANMILAKSVSNRMIGMCLGRTLISYAVVAGIFKSGNTYLPIEESLPIERKGFLLEDSDAALVFTNPDLFDPAYIPASCETIDVEYDITQRALVGFPSTDPPRQGVPDDNAYLLYTSGSTGKPKGVLVSQGNLSSFVEGQSEFICGACPATVELGGKGKYLCLASRAFDVHIGEMFLAWRHGLSAVTAPRSMLLDDLPLALSSLHISHASFVPSLLDQTGLEPDDTPDLVYLSVGGEKMSAKTKKLWASHHRVTLINAYGPTEATVGCNSARVFSDTDMRDIGKPLGDCQAHVLTPGTDSYVLRGLSGELCFTGSFVANGYLNRPDAKGFVDDFHGQRMYRTGDIVRLMPDDHIQFLGRKDDQVKIRGQRVELGEVSEGLRMAASSPIDTTALILKHPELSRTQLVAFIAESGSSRRRGGGDLPVILDEAILEVNDTLRRQCQKSLPVYMVPDLIVPLSYIPLAATSGKADNKLLTSIFSGFSIAKLMPGGSNAKPDNESNRKELNEGEEAVLQIIRSVIPDGSKSVSPSSTVFELGIDSLSAITVFSRLRTAGYDCSVSLVMKNPTLEALAGLQRKGASADSATLDKVREQMNVLANDYLQSNDASNGHVTAVRPCFPLQDVIIGQSMHQDPTAEDVAYINHVRFDLGEDIDIDRLHAAWSTVIRENEILRTCFASHKDSFLQLVLSTEAMPSIWKYIDKPLSTTDITSVESNSGKAIIEQIAEIPPLRLNVCDRDSGAGKCLILSIHHALYDGNSMDMMLRDVQSFYESNIPDKHQSMVPLLEHIASQDHKRAKKHWTSLLSNWQDASLWPLEQSSTITLSTRERMFETPLSELDSDVASRKFTFATLLQAAFGIVMAKTIDTNDVIFGTVLSGRTVPVEGADTILAPCISTVPQRISIQDPQATIDDLLTAVQNSSSVSLEFQHVSPRDIQAWTKADRALYNSLFSYSRIQPEAVSVPMLKQASNTIAVDYPLAVEFEANVPEDKLIVRAGFTESFGSTETADILLEKLEMLTLLILTGGASLVQLLGLPESSQKGIQLTTPTFDEANWSSLEQEVRRLVSSFTAIPIQDIKKNSSFIHLGIDSIVAIRFAKYLRENGMKVSSAEIVRHNRVGSLCLNIQSRLAFSSNPSSNNVQPSAKNLRSLLESKGVTDLNRPGLQYYECTPLQAGMLSQSLATEGALYMHHHAFELLKNVDLSRLRSAWDSLVDDLDILRTTFYWLRDASTPWIAIVDPAAGPDWEELEVASPYEHWLHLSNSNDFEERIHTHKPLARIQILKSAESTAMVLTMHHSLYDGISLGLMFQHLVMRYVSASPTPVTPFYEAARRITSTAEAAVNFWVAQVSGYDASPIPPASLAERHRFAVRTISDEIDLMNETCRLHDIDIKDVCALAFGKALACLQERRDVVFGHVVAARHDSVGDGHDVVGPMFNTVPLRVTLGDNLISNKDMIGKVNDVNAKSVEHQHASLADVQKAWRKTTSDPSAPLIESLFVYSKIGAEGPFSLDVLGNSLSTDKAPVSSEYLMNFEVEHTDKEIVARASSIIQPDKLEAFMDHFRDAVRDIVHQPSRFSTAFPKQLSSLPVSTKAKKTAPLTFNPEAVAEFAETIRTAMAEVVQVSADRIELDSSIYIFGVDSIAAIQIVSRCRKSGVRLSVADVLRGGCLGKICELTAERTTKGLTNGVEKERNALVSPDDRMSAITKLKFPAEMVEDVFPCLPGQEYHLISWLKSGRTLYEPAWTYKTRERIDKERLREAWHILRERHNILRTTFVALNETQALQVVLRSGSWDTDGFAVVQADSCVVDAAKSRASVEAAHPSDLYSLPFRLRLIQAQDDDAIMLLVHHAAYDAWTMPRLIAELASIYEGVSFRDPVPQFSELVYDTISLKDSSETKFWQESLEGCSNTTIPSDNTSEDMNDRRQNFCMVYGDRVVIAELEDICSKLSISPHHLLLLAFARALALHTNIESPLFGFFQLGRSAAFQRIDQVSGPCVNMLPLGLREVLQKAALQATREIQQILGQRVPYEQSRLQDAVVARDPSATTVPFNANVNLLWHKSSLLGDQSSEDLLQPLPIGVPTDFSSTSVISGNTAVDELATGFLPNHNLFVDIGPGEHGIVFGARCDAGLMSEEKMRSFVLQIEVQALACIRELMAL</sequence>
<keyword evidence="6" id="KW-1185">Reference proteome</keyword>
<dbReference type="Gene3D" id="1.10.1200.10">
    <property type="entry name" value="ACP-like"/>
    <property type="match status" value="5"/>
</dbReference>
<dbReference type="Proteomes" id="UP001562354">
    <property type="component" value="Unassembled WGS sequence"/>
</dbReference>
<dbReference type="SMART" id="SM00823">
    <property type="entry name" value="PKS_PP"/>
    <property type="match status" value="4"/>
</dbReference>